<proteinExistence type="predicted"/>
<feature type="transmembrane region" description="Helical" evidence="1">
    <location>
        <begin position="208"/>
        <end position="226"/>
    </location>
</feature>
<dbReference type="EMBL" id="CP118224">
    <property type="protein sequence ID" value="WMC10516.1"/>
    <property type="molecule type" value="Genomic_DNA"/>
</dbReference>
<dbReference type="PANTHER" id="PTHR40278">
    <property type="entry name" value="DNA UTILIZATION PROTEIN HOFN"/>
    <property type="match status" value="1"/>
</dbReference>
<dbReference type="SUPFAM" id="SSF53067">
    <property type="entry name" value="Actin-like ATPase domain"/>
    <property type="match status" value="1"/>
</dbReference>
<evidence type="ECO:0000313" key="2">
    <source>
        <dbReference type="EMBL" id="WMC10516.1"/>
    </source>
</evidence>
<evidence type="ECO:0000313" key="3">
    <source>
        <dbReference type="Proteomes" id="UP001223802"/>
    </source>
</evidence>
<keyword evidence="1" id="KW-0812">Transmembrane</keyword>
<dbReference type="InterPro" id="IPR043129">
    <property type="entry name" value="ATPase_NBD"/>
</dbReference>
<dbReference type="InterPro" id="IPR007813">
    <property type="entry name" value="PilN"/>
</dbReference>
<evidence type="ECO:0000256" key="1">
    <source>
        <dbReference type="SAM" id="Phobius"/>
    </source>
</evidence>
<dbReference type="Gene3D" id="3.30.420.380">
    <property type="match status" value="1"/>
</dbReference>
<dbReference type="PANTHER" id="PTHR40278:SF1">
    <property type="entry name" value="DNA UTILIZATION PROTEIN HOFN"/>
    <property type="match status" value="1"/>
</dbReference>
<keyword evidence="1" id="KW-0472">Membrane</keyword>
<dbReference type="Pfam" id="PF05137">
    <property type="entry name" value="PilN"/>
    <property type="match status" value="1"/>
</dbReference>
<name>A0AA50KLU9_9GAMM</name>
<dbReference type="Proteomes" id="UP001223802">
    <property type="component" value="Chromosome"/>
</dbReference>
<gene>
    <name evidence="2" type="ORF">PU634_15775</name>
</gene>
<dbReference type="AlphaFoldDB" id="A0AA50KLU9"/>
<keyword evidence="3" id="KW-1185">Reference proteome</keyword>
<organism evidence="2 3">
    <name type="scientific">Oceanimonas pelagia</name>
    <dbReference type="NCBI Taxonomy" id="3028314"/>
    <lineage>
        <taxon>Bacteria</taxon>
        <taxon>Pseudomonadati</taxon>
        <taxon>Pseudomonadota</taxon>
        <taxon>Gammaproteobacteria</taxon>
        <taxon>Aeromonadales</taxon>
        <taxon>Aeromonadaceae</taxon>
        <taxon>Oceanimonas</taxon>
    </lineage>
</organism>
<protein>
    <submittedName>
        <fullName evidence="2">Type II secretion system protein GspL</fullName>
    </submittedName>
</protein>
<sequence length="357" mass="39934">MDGEQTARRLGRYGRHLAQQLTRFWNWWHRQLLASLPHGLRQRLFRPGQQLCIYAGQDQYRLQLQPDGDMRALFGMSSAERQQLVQKAEQVRLCLPASELLLTQLTLPAATAGNLENVLRFEMDRHTPFNADQVYFGFAVAPREKNSPQLQVSLLLAPKANIDGHLAELAGLGLYPARLCAADRAEAPVIALPVPPDGAGRNGRLKNLNGALVLIMLFLLIAVPLYHRQNRIDGLTAELEQPRQRAERAAALKRELAALQDSRDFLSRKRAERPPTLPLLNELTQRLPDHTWLTRLELDSDTLQIRGESASASELIGLLENSALFTDVRFSSPITNNPATNKDRFMITARLGEGGAP</sequence>
<reference evidence="2 3" key="1">
    <citation type="submission" date="2023-02" db="EMBL/GenBank/DDBJ databases">
        <title>Complete genome sequence of a novel bacterium Oceanimonas sp. NTOU-MSR1 isolated from marine coast sediment.</title>
        <authorList>
            <person name="Yang H.-T."/>
            <person name="Chen Y.-L."/>
            <person name="Ho Y.-N."/>
        </authorList>
    </citation>
    <scope>NUCLEOTIDE SEQUENCE [LARGE SCALE GENOMIC DNA]</scope>
    <source>
        <strain evidence="2 3">NTOU-MSR1</strain>
    </source>
</reference>
<keyword evidence="1" id="KW-1133">Transmembrane helix</keyword>
<accession>A0AA50KLU9</accession>
<dbReference type="RefSeq" id="WP_306761765.1">
    <property type="nucleotide sequence ID" value="NZ_CP118224.1"/>
</dbReference>
<dbReference type="KEGG" id="ope:PU634_15775"/>
<dbReference type="InterPro" id="IPR052534">
    <property type="entry name" value="Extracell_DNA_Util/SecSys_Comp"/>
</dbReference>